<gene>
    <name evidence="2" type="ORF">X797_005916</name>
</gene>
<dbReference type="eggNOG" id="ENOG502S1KN">
    <property type="taxonomic scope" value="Eukaryota"/>
</dbReference>
<accession>A0A0A1UV39</accession>
<evidence type="ECO:0000256" key="1">
    <source>
        <dbReference type="SAM" id="Phobius"/>
    </source>
</evidence>
<reference evidence="2 3" key="1">
    <citation type="submission" date="2014-02" db="EMBL/GenBank/DDBJ databases">
        <title>The genome sequence of the entomopathogenic fungus Metarhizium robertsii ARSEF 2575.</title>
        <authorList>
            <person name="Giuliano Garisto Donzelli B."/>
            <person name="Roe B.A."/>
            <person name="Macmil S.L."/>
            <person name="Krasnoff S.B."/>
            <person name="Gibson D.M."/>
        </authorList>
    </citation>
    <scope>NUCLEOTIDE SEQUENCE [LARGE SCALE GENOMIC DNA]</scope>
    <source>
        <strain evidence="2 3">ARSEF 2575</strain>
    </source>
</reference>
<feature type="transmembrane region" description="Helical" evidence="1">
    <location>
        <begin position="293"/>
        <end position="312"/>
    </location>
</feature>
<dbReference type="GO" id="GO:0016491">
    <property type="term" value="F:oxidoreductase activity"/>
    <property type="evidence" value="ECO:0007669"/>
    <property type="project" value="InterPro"/>
</dbReference>
<dbReference type="PANTHER" id="PTHR36124:SF1">
    <property type="entry name" value="ER-BOUND OXYGENASE MPAB_MPAB'_RUBBER OXYGENASE CATALYTIC DOMAIN-CONTAINING PROTEIN"/>
    <property type="match status" value="1"/>
</dbReference>
<dbReference type="HOGENOM" id="CLU_039076_0_0_1"/>
<comment type="caution">
    <text evidence="2">The sequence shown here is derived from an EMBL/GenBank/DDBJ whole genome shotgun (WGS) entry which is preliminary data.</text>
</comment>
<protein>
    <recommendedName>
        <fullName evidence="4">67 kDa myosin-cross-reactive antigen family protein</fullName>
    </recommendedName>
</protein>
<feature type="transmembrane region" description="Helical" evidence="1">
    <location>
        <begin position="29"/>
        <end position="47"/>
    </location>
</feature>
<organism evidence="2 3">
    <name type="scientific">Metarhizium robertsii</name>
    <dbReference type="NCBI Taxonomy" id="568076"/>
    <lineage>
        <taxon>Eukaryota</taxon>
        <taxon>Fungi</taxon>
        <taxon>Dikarya</taxon>
        <taxon>Ascomycota</taxon>
        <taxon>Pezizomycotina</taxon>
        <taxon>Sordariomycetes</taxon>
        <taxon>Hypocreomycetidae</taxon>
        <taxon>Hypocreales</taxon>
        <taxon>Clavicipitaceae</taxon>
        <taxon>Metarhizium</taxon>
    </lineage>
</organism>
<keyword evidence="1" id="KW-1133">Transmembrane helix</keyword>
<sequence>MILWRTMFVEFLSSCATLWALLSKLSWPAIFLITLILYVLTCSLLRFRSLRSMKSRFNFPDRASLARMTGSEAQAIIEHAYTYEFPLFFGLSLAYAQMKTYAIQNIAKLLAATGNLSKQSKVSKRQTYGGTDASSFMLFPPDSPQLHGAVARMNYLHGPYIRSGKIQNEDLLYVLYAAMSEPVRFIRLYEWRELSMFEIAAQGTLWKMVGDMMGINYTEALGKDNWKDGLEFMEQVEQWALHYETDRLRPSHPSRQLANAQLDLLTSIFPSFMRSLMRQMGLVMMGDKMRCSFGFPEPSTAISALTLTLLWLRQIMMRFLMPPRPTSRRYVTDPDPITGRMYSTHYVKEPWYNQPTTWARWGPAAWATWVFGGMLPGDGGQEMKPDGFLFEDIGPKAKMGLGAEETRNIQEVVHAAAMASGRCPFALKE</sequence>
<keyword evidence="1" id="KW-0812">Transmembrane</keyword>
<dbReference type="AlphaFoldDB" id="A0A0A1UV39"/>
<dbReference type="OrthoDB" id="545169at2759"/>
<evidence type="ECO:0008006" key="4">
    <source>
        <dbReference type="Google" id="ProtNLM"/>
    </source>
</evidence>
<dbReference type="Proteomes" id="UP000030151">
    <property type="component" value="Unassembled WGS sequence"/>
</dbReference>
<evidence type="ECO:0000313" key="3">
    <source>
        <dbReference type="Proteomes" id="UP000030151"/>
    </source>
</evidence>
<proteinExistence type="predicted"/>
<evidence type="ECO:0000313" key="2">
    <source>
        <dbReference type="EMBL" id="EXV00903.1"/>
    </source>
</evidence>
<name>A0A0A1UV39_9HYPO</name>
<keyword evidence="1" id="KW-0472">Membrane</keyword>
<dbReference type="PANTHER" id="PTHR36124">
    <property type="match status" value="1"/>
</dbReference>
<dbReference type="EMBL" id="JELW01000010">
    <property type="protein sequence ID" value="EXV00903.1"/>
    <property type="molecule type" value="Genomic_DNA"/>
</dbReference>
<dbReference type="InterPro" id="IPR046366">
    <property type="entry name" value="MPAB"/>
</dbReference>